<dbReference type="EMBL" id="CP014168">
    <property type="protein sequence ID" value="AOH85745.1"/>
    <property type="molecule type" value="Genomic_DNA"/>
</dbReference>
<accession>A0A1B3ZEA6</accession>
<organism evidence="2 3">
    <name type="scientific">Sphingomonas panacis</name>
    <dbReference type="NCBI Taxonomy" id="1560345"/>
    <lineage>
        <taxon>Bacteria</taxon>
        <taxon>Pseudomonadati</taxon>
        <taxon>Pseudomonadota</taxon>
        <taxon>Alphaproteobacteria</taxon>
        <taxon>Sphingomonadales</taxon>
        <taxon>Sphingomonadaceae</taxon>
        <taxon>Sphingomonas</taxon>
    </lineage>
</organism>
<gene>
    <name evidence="2" type="ORF">AWL63_19135</name>
</gene>
<evidence type="ECO:0000256" key="1">
    <source>
        <dbReference type="SAM" id="MobiDB-lite"/>
    </source>
</evidence>
<dbReference type="Proteomes" id="UP000094256">
    <property type="component" value="Chromosome"/>
</dbReference>
<keyword evidence="3" id="KW-1185">Reference proteome</keyword>
<dbReference type="KEGG" id="span:AWL63_19135"/>
<protein>
    <submittedName>
        <fullName evidence="2">Uncharacterized protein</fullName>
    </submittedName>
</protein>
<dbReference type="STRING" id="1560345.AWL63_19135"/>
<evidence type="ECO:0000313" key="2">
    <source>
        <dbReference type="EMBL" id="AOH85745.1"/>
    </source>
</evidence>
<name>A0A1B3ZEA6_9SPHN</name>
<dbReference type="AlphaFoldDB" id="A0A1B3ZEA6"/>
<evidence type="ECO:0000313" key="3">
    <source>
        <dbReference type="Proteomes" id="UP000094256"/>
    </source>
</evidence>
<proteinExistence type="predicted"/>
<reference evidence="2 3" key="1">
    <citation type="submission" date="2016-01" db="EMBL/GenBank/DDBJ databases">
        <title>Complete genome and mega plasmid sequence of Sphingomonas panacis DCY99 elicits systemic resistance in rice to Xanthomonas oryzae.</title>
        <authorList>
            <person name="Kim Y.J."/>
            <person name="Yang D.C."/>
            <person name="Sing P."/>
        </authorList>
    </citation>
    <scope>NUCLEOTIDE SEQUENCE [LARGE SCALE GENOMIC DNA]</scope>
    <source>
        <strain evidence="2 3">DCY99</strain>
    </source>
</reference>
<sequence length="154" mass="16999">MRTIRDDELIYVVFDGTREWTAADRNLVSGRKPGELEQWIDLPAGKIAARFRYMEIFDAQGRELDAKAVMARVGAEIIALPLELRRTFLSKIDRSMRNSRMEVAHLIAAALGDLHMLSQTPEPPPFNLSMGAASGVPSVVNPHDRTATSKPAAG</sequence>
<feature type="region of interest" description="Disordered" evidence="1">
    <location>
        <begin position="122"/>
        <end position="154"/>
    </location>
</feature>